<dbReference type="InterPro" id="IPR002918">
    <property type="entry name" value="Lipase_EstA/Esterase_EstB"/>
</dbReference>
<protein>
    <submittedName>
        <fullName evidence="1">Lipase (Class 2) domain-containing protein</fullName>
    </submittedName>
</protein>
<organism evidence="1 2">
    <name type="scientific">Ditylenchus destructor</name>
    <dbReference type="NCBI Taxonomy" id="166010"/>
    <lineage>
        <taxon>Eukaryota</taxon>
        <taxon>Metazoa</taxon>
        <taxon>Ecdysozoa</taxon>
        <taxon>Nematoda</taxon>
        <taxon>Chromadorea</taxon>
        <taxon>Rhabditida</taxon>
        <taxon>Tylenchina</taxon>
        <taxon>Tylenchomorpha</taxon>
        <taxon>Sphaerularioidea</taxon>
        <taxon>Anguinidae</taxon>
        <taxon>Anguininae</taxon>
        <taxon>Ditylenchus</taxon>
    </lineage>
</organism>
<dbReference type="AlphaFoldDB" id="A0AAD4MQX8"/>
<dbReference type="Proteomes" id="UP001201812">
    <property type="component" value="Unassembled WGS sequence"/>
</dbReference>
<dbReference type="GO" id="GO:0016298">
    <property type="term" value="F:lipase activity"/>
    <property type="evidence" value="ECO:0007669"/>
    <property type="project" value="TreeGrafter"/>
</dbReference>
<dbReference type="PANTHER" id="PTHR32015">
    <property type="entry name" value="FASTING INDUCED LIPASE"/>
    <property type="match status" value="1"/>
</dbReference>
<dbReference type="Gene3D" id="3.40.50.1820">
    <property type="entry name" value="alpha/beta hydrolase"/>
    <property type="match status" value="1"/>
</dbReference>
<accession>A0AAD4MQX8</accession>
<evidence type="ECO:0000313" key="2">
    <source>
        <dbReference type="Proteomes" id="UP001201812"/>
    </source>
</evidence>
<keyword evidence="2" id="KW-1185">Reference proteome</keyword>
<proteinExistence type="predicted"/>
<name>A0AAD4MQX8_9BILA</name>
<sequence length="216" mass="24030">MLRYLDLYRHAQEAEEILTHEQNLPLFYSPGPQGRGYPATLSRLAPKFFTPSHVKCELCDLPQLRRFVTAVLAYTNSSYVDIVSHSMGVSFARRLIKGGHLIEPSEESCYIGEPIHHKIHTFIGIAGANYGMCLCSNDETEKAIPACGKMNGFWPGSCNAIDDHLSECLSPNIDAALKCGADHQYSSFLKNLNKDSTKEAKFIVSMWSDGKLLLCL</sequence>
<comment type="caution">
    <text evidence="1">The sequence shown here is derived from an EMBL/GenBank/DDBJ whole genome shotgun (WGS) entry which is preliminary data.</text>
</comment>
<gene>
    <name evidence="1" type="ORF">DdX_17674</name>
</gene>
<evidence type="ECO:0000313" key="1">
    <source>
        <dbReference type="EMBL" id="KAI1698837.1"/>
    </source>
</evidence>
<reference evidence="1" key="1">
    <citation type="submission" date="2022-01" db="EMBL/GenBank/DDBJ databases">
        <title>Genome Sequence Resource for Two Populations of Ditylenchus destructor, the Migratory Endoparasitic Phytonematode.</title>
        <authorList>
            <person name="Zhang H."/>
            <person name="Lin R."/>
            <person name="Xie B."/>
        </authorList>
    </citation>
    <scope>NUCLEOTIDE SEQUENCE</scope>
    <source>
        <strain evidence="1">BazhouSP</strain>
    </source>
</reference>
<dbReference type="SUPFAM" id="SSF53474">
    <property type="entry name" value="alpha/beta-Hydrolases"/>
    <property type="match status" value="1"/>
</dbReference>
<dbReference type="EMBL" id="JAKKPZ010000202">
    <property type="protein sequence ID" value="KAI1698837.1"/>
    <property type="molecule type" value="Genomic_DNA"/>
</dbReference>
<dbReference type="InterPro" id="IPR029058">
    <property type="entry name" value="AB_hydrolase_fold"/>
</dbReference>
<dbReference type="PANTHER" id="PTHR32015:SF9">
    <property type="entry name" value="LIPASE RELATED-RELATED"/>
    <property type="match status" value="1"/>
</dbReference>
<dbReference type="GO" id="GO:0016042">
    <property type="term" value="P:lipid catabolic process"/>
    <property type="evidence" value="ECO:0007669"/>
    <property type="project" value="InterPro"/>
</dbReference>
<dbReference type="Pfam" id="PF01674">
    <property type="entry name" value="Lipase_2"/>
    <property type="match status" value="1"/>
</dbReference>